<evidence type="ECO:0000313" key="1">
    <source>
        <dbReference type="EMBL" id="BAK95155.1"/>
    </source>
</evidence>
<dbReference type="InterPro" id="IPR012865">
    <property type="entry name" value="DUF1642"/>
</dbReference>
<reference evidence="1 2" key="1">
    <citation type="submission" date="2011-01" db="EMBL/GenBank/DDBJ databases">
        <title>Whole genome sequence of Tetragenococcus halophilus NBRC 12172.</title>
        <authorList>
            <person name="Nakazawa H."/>
            <person name="Omata S."/>
            <person name="Koga C."/>
            <person name="Watanabe Y."/>
            <person name="Katano Y."/>
            <person name="Ito N."/>
            <person name="Tsukatani N."/>
            <person name="Ankai A."/>
            <person name="Oguchi A."/>
            <person name="Fukui S."/>
            <person name="Yashiro I."/>
            <person name="Kamata S."/>
            <person name="Hashimoto Y."/>
            <person name="Yamazaki J."/>
            <person name="Taguchi H."/>
            <person name="Tanaka A."/>
            <person name="Koyama T."/>
            <person name="Ichige A."/>
            <person name="Hanya Y."/>
            <person name="Tanikawa S."/>
            <person name="Yamazaki S."/>
            <person name="Fujita N."/>
        </authorList>
    </citation>
    <scope>NUCLEOTIDE SEQUENCE [LARGE SCALE GENOMIC DNA]</scope>
    <source>
        <strain evidence="2">DSM 20338 / JCM 20259 / NCIMB 9735 / NBRC 12172</strain>
    </source>
</reference>
<proteinExistence type="predicted"/>
<dbReference type="EMBL" id="AP012046">
    <property type="protein sequence ID" value="BAK95155.1"/>
    <property type="molecule type" value="Genomic_DNA"/>
</dbReference>
<dbReference type="AlphaFoldDB" id="A0AAN1SHL8"/>
<gene>
    <name evidence="1" type="ordered locus">TEH_18280</name>
</gene>
<dbReference type="KEGG" id="thl:TEH_18280"/>
<protein>
    <recommendedName>
        <fullName evidence="3">DUF1642 domain-containing protein</fullName>
    </recommendedName>
</protein>
<evidence type="ECO:0000313" key="2">
    <source>
        <dbReference type="Proteomes" id="UP000002663"/>
    </source>
</evidence>
<accession>A0AAN1SHL8</accession>
<name>A0AAN1SHL8_TETHN</name>
<dbReference type="RefSeq" id="WP_014125197.1">
    <property type="nucleotide sequence ID" value="NC_016052.1"/>
</dbReference>
<dbReference type="Pfam" id="PF07852">
    <property type="entry name" value="DUF1642"/>
    <property type="match status" value="1"/>
</dbReference>
<sequence length="179" mass="21046">MNKQELLNVFKNQIIKESKDVYGASDTWIGGYEDGRIDALTFAYKRVKWLDAPEKPEIPHWLAERIEEYNIDSSIEFWRYVFNGSIFNPGERAWILDNDELISKIFLYGYTIEKEPVWVVRINEKLYFCRFTDKYFEKDSDAPTYIESGNPSLIKKFTNKDKAKAVATLVDGTVEEWSE</sequence>
<organism evidence="1 2">
    <name type="scientific">Tetragenococcus halophilus (strain DSM 20338 / JCM 20259 / NCIMB 9735 / NBRC 12172)</name>
    <name type="common">Pediococcus halophilus</name>
    <dbReference type="NCBI Taxonomy" id="945021"/>
    <lineage>
        <taxon>Bacteria</taxon>
        <taxon>Bacillati</taxon>
        <taxon>Bacillota</taxon>
        <taxon>Bacilli</taxon>
        <taxon>Lactobacillales</taxon>
        <taxon>Enterococcaceae</taxon>
        <taxon>Tetragenococcus</taxon>
    </lineage>
</organism>
<dbReference type="Proteomes" id="UP000002663">
    <property type="component" value="Chromosome"/>
</dbReference>
<evidence type="ECO:0008006" key="3">
    <source>
        <dbReference type="Google" id="ProtNLM"/>
    </source>
</evidence>